<name>A0A2G2XBS9_CAPBA</name>
<dbReference type="Gene3D" id="3.40.395.10">
    <property type="entry name" value="Adenoviral Proteinase, Chain A"/>
    <property type="match status" value="1"/>
</dbReference>
<comment type="caution">
    <text evidence="1">The sequence shown here is derived from an EMBL/GenBank/DDBJ whole genome shotgun (WGS) entry which is preliminary data.</text>
</comment>
<dbReference type="Proteomes" id="UP000224567">
    <property type="component" value="Unassembled WGS sequence"/>
</dbReference>
<dbReference type="InterPro" id="IPR038765">
    <property type="entry name" value="Papain-like_cys_pep_sf"/>
</dbReference>
<accession>A0A2G2XBS9</accession>
<dbReference type="SUPFAM" id="SSF54001">
    <property type="entry name" value="Cysteine proteinases"/>
    <property type="match status" value="1"/>
</dbReference>
<reference evidence="2" key="2">
    <citation type="journal article" date="2017" name="J. Anim. Genet.">
        <title>Multiple reference genome sequences of hot pepper reveal the massive evolution of plant disease resistance genes by retroduplication.</title>
        <authorList>
            <person name="Kim S."/>
            <person name="Park J."/>
            <person name="Yeom S.-I."/>
            <person name="Kim Y.-M."/>
            <person name="Seo E."/>
            <person name="Kim K.-T."/>
            <person name="Kim M.-S."/>
            <person name="Lee J.M."/>
            <person name="Cheong K."/>
            <person name="Shin H.-S."/>
            <person name="Kim S.-B."/>
            <person name="Han K."/>
            <person name="Lee J."/>
            <person name="Park M."/>
            <person name="Lee H.-A."/>
            <person name="Lee H.-Y."/>
            <person name="Lee Y."/>
            <person name="Oh S."/>
            <person name="Lee J.H."/>
            <person name="Choi E."/>
            <person name="Choi E."/>
            <person name="Lee S.E."/>
            <person name="Jeon J."/>
            <person name="Kim H."/>
            <person name="Choi G."/>
            <person name="Song H."/>
            <person name="Lee J."/>
            <person name="Lee S.-C."/>
            <person name="Kwon J.-K."/>
            <person name="Lee H.-Y."/>
            <person name="Koo N."/>
            <person name="Hong Y."/>
            <person name="Kim R.W."/>
            <person name="Kang W.-H."/>
            <person name="Huh J.H."/>
            <person name="Kang B.-C."/>
            <person name="Yang T.-J."/>
            <person name="Lee Y.-H."/>
            <person name="Bennetzen J.L."/>
            <person name="Choi D."/>
        </authorList>
    </citation>
    <scope>NUCLEOTIDE SEQUENCE [LARGE SCALE GENOMIC DNA]</scope>
    <source>
        <strain evidence="2">cv. PBC81</strain>
    </source>
</reference>
<keyword evidence="2" id="KW-1185">Reference proteome</keyword>
<dbReference type="PANTHER" id="PTHR33022:SF13">
    <property type="entry name" value="UBIQUITIN-LIKE PROTEASE FAMILY PROFILE DOMAIN-CONTAINING PROTEIN"/>
    <property type="match status" value="1"/>
</dbReference>
<gene>
    <name evidence="1" type="ORF">CQW23_03419</name>
</gene>
<proteinExistence type="predicted"/>
<dbReference type="PANTHER" id="PTHR33022">
    <property type="entry name" value="DUF1985 DOMAIN-CONTAINING PROTEIN"/>
    <property type="match status" value="1"/>
</dbReference>
<dbReference type="AlphaFoldDB" id="A0A2G2XBS9"/>
<reference evidence="1 2" key="1">
    <citation type="journal article" date="2017" name="Genome Biol.">
        <title>New reference genome sequences of hot pepper reveal the massive evolution of plant disease-resistance genes by retroduplication.</title>
        <authorList>
            <person name="Kim S."/>
            <person name="Park J."/>
            <person name="Yeom S.I."/>
            <person name="Kim Y.M."/>
            <person name="Seo E."/>
            <person name="Kim K.T."/>
            <person name="Kim M.S."/>
            <person name="Lee J.M."/>
            <person name="Cheong K."/>
            <person name="Shin H.S."/>
            <person name="Kim S.B."/>
            <person name="Han K."/>
            <person name="Lee J."/>
            <person name="Park M."/>
            <person name="Lee H.A."/>
            <person name="Lee H.Y."/>
            <person name="Lee Y."/>
            <person name="Oh S."/>
            <person name="Lee J.H."/>
            <person name="Choi E."/>
            <person name="Choi E."/>
            <person name="Lee S.E."/>
            <person name="Jeon J."/>
            <person name="Kim H."/>
            <person name="Choi G."/>
            <person name="Song H."/>
            <person name="Lee J."/>
            <person name="Lee S.C."/>
            <person name="Kwon J.K."/>
            <person name="Lee H.Y."/>
            <person name="Koo N."/>
            <person name="Hong Y."/>
            <person name="Kim R.W."/>
            <person name="Kang W.H."/>
            <person name="Huh J.H."/>
            <person name="Kang B.C."/>
            <person name="Yang T.J."/>
            <person name="Lee Y.H."/>
            <person name="Bennetzen J.L."/>
            <person name="Choi D."/>
        </authorList>
    </citation>
    <scope>NUCLEOTIDE SEQUENCE [LARGE SCALE GENOMIC DNA]</scope>
    <source>
        <strain evidence="2">cv. PBC81</strain>
    </source>
</reference>
<dbReference type="EMBL" id="MLFT02000002">
    <property type="protein sequence ID" value="PHT54933.1"/>
    <property type="molecule type" value="Genomic_DNA"/>
</dbReference>
<dbReference type="OrthoDB" id="1300832at2759"/>
<organism evidence="1 2">
    <name type="scientific">Capsicum baccatum</name>
    <name type="common">Peruvian pepper</name>
    <dbReference type="NCBI Taxonomy" id="33114"/>
    <lineage>
        <taxon>Eukaryota</taxon>
        <taxon>Viridiplantae</taxon>
        <taxon>Streptophyta</taxon>
        <taxon>Embryophyta</taxon>
        <taxon>Tracheophyta</taxon>
        <taxon>Spermatophyta</taxon>
        <taxon>Magnoliopsida</taxon>
        <taxon>eudicotyledons</taxon>
        <taxon>Gunneridae</taxon>
        <taxon>Pentapetalae</taxon>
        <taxon>asterids</taxon>
        <taxon>lamiids</taxon>
        <taxon>Solanales</taxon>
        <taxon>Solanaceae</taxon>
        <taxon>Solanoideae</taxon>
        <taxon>Capsiceae</taxon>
        <taxon>Capsicum</taxon>
    </lineage>
</organism>
<evidence type="ECO:0000313" key="2">
    <source>
        <dbReference type="Proteomes" id="UP000224567"/>
    </source>
</evidence>
<sequence length="105" mass="11717">MSSGASETEPKDLFQVECVTGIAQQDSESLDCGVFVAAYFEYLSEGLGIPSSGINAQYHHMRYATLLCKYDSVKAEKRYFSENNDPPRPRSSFTPKEKVCALHIE</sequence>
<evidence type="ECO:0008006" key="3">
    <source>
        <dbReference type="Google" id="ProtNLM"/>
    </source>
</evidence>
<protein>
    <recommendedName>
        <fullName evidence="3">Ubiquitin-like protease family profile domain-containing protein</fullName>
    </recommendedName>
</protein>
<evidence type="ECO:0000313" key="1">
    <source>
        <dbReference type="EMBL" id="PHT54933.1"/>
    </source>
</evidence>